<dbReference type="AlphaFoldDB" id="A0A0B4CQY7"/>
<accession>A0A0B4CQY7</accession>
<dbReference type="OrthoDB" id="1409248at2"/>
<name>A0A0B4CQY7_9FLAO</name>
<comment type="caution">
    <text evidence="1">The sequence shown here is derived from an EMBL/GenBank/DDBJ whole genome shotgun (WGS) entry which is preliminary data.</text>
</comment>
<gene>
    <name evidence="1" type="ORF">RM51_08305</name>
</gene>
<keyword evidence="2" id="KW-1185">Reference proteome</keyword>
<organism evidence="1 2">
    <name type="scientific">Chryseobacterium taiwanense</name>
    <dbReference type="NCBI Taxonomy" id="363331"/>
    <lineage>
        <taxon>Bacteria</taxon>
        <taxon>Pseudomonadati</taxon>
        <taxon>Bacteroidota</taxon>
        <taxon>Flavobacteriia</taxon>
        <taxon>Flavobacteriales</taxon>
        <taxon>Weeksellaceae</taxon>
        <taxon>Chryseobacterium group</taxon>
        <taxon>Chryseobacterium</taxon>
    </lineage>
</organism>
<dbReference type="STRING" id="363331.RM51_08305"/>
<protein>
    <submittedName>
        <fullName evidence="1">Uncharacterized protein</fullName>
    </submittedName>
</protein>
<dbReference type="EMBL" id="JWTA01000005">
    <property type="protein sequence ID" value="KIC63649.1"/>
    <property type="molecule type" value="Genomic_DNA"/>
</dbReference>
<dbReference type="RefSeq" id="WP_039367405.1">
    <property type="nucleotide sequence ID" value="NZ_JWTA01000005.1"/>
</dbReference>
<sequence>MKLNILFFFILIPFLYFSQRNNLITSQASYPVTNPKSFNKKKFKGNNTILFEIHSDQKISEFIKVNYYLDKNADYFIAYIINNNNFPFDFALQDGSLFIIQEAQNHDKEWVPIEHWSYSSCGNSYDRSLILPPKTYATFPVKISKGNYKTKIRLKMKDLRSKHIYYSQAFEGIIDDSKFKPQNWKKSDYTSVSYFDEIE</sequence>
<evidence type="ECO:0000313" key="2">
    <source>
        <dbReference type="Proteomes" id="UP000031167"/>
    </source>
</evidence>
<proteinExistence type="predicted"/>
<evidence type="ECO:0000313" key="1">
    <source>
        <dbReference type="EMBL" id="KIC63649.1"/>
    </source>
</evidence>
<reference evidence="1 2" key="1">
    <citation type="submission" date="2014-12" db="EMBL/GenBank/DDBJ databases">
        <title>Genome sequencing of Chryseobacterium taiwanense TPW19.</title>
        <authorList>
            <person name="Tan P.W."/>
            <person name="Chan K.-G."/>
        </authorList>
    </citation>
    <scope>NUCLEOTIDE SEQUENCE [LARGE SCALE GENOMIC DNA]</scope>
    <source>
        <strain evidence="1 2">TPW19</strain>
    </source>
</reference>
<dbReference type="Proteomes" id="UP000031167">
    <property type="component" value="Unassembled WGS sequence"/>
</dbReference>